<dbReference type="PANTHER" id="PTHR23323:SF24">
    <property type="entry name" value="VACUOLAR PROTEIN SORTING-ASSOCIATED PROTEIN 11 HOMOLOG"/>
    <property type="match status" value="1"/>
</dbReference>
<reference evidence="13 14" key="1">
    <citation type="journal article" date="2016" name="Proc. Natl. Acad. Sci. U.S.A.">
        <title>Comparative genomics of biotechnologically important yeasts.</title>
        <authorList>
            <person name="Riley R."/>
            <person name="Haridas S."/>
            <person name="Wolfe K.H."/>
            <person name="Lopes M.R."/>
            <person name="Hittinger C.T."/>
            <person name="Goeker M."/>
            <person name="Salamov A.A."/>
            <person name="Wisecaver J.H."/>
            <person name="Long T.M."/>
            <person name="Calvey C.H."/>
            <person name="Aerts A.L."/>
            <person name="Barry K.W."/>
            <person name="Choi C."/>
            <person name="Clum A."/>
            <person name="Coughlan A.Y."/>
            <person name="Deshpande S."/>
            <person name="Douglass A.P."/>
            <person name="Hanson S.J."/>
            <person name="Klenk H.-P."/>
            <person name="LaButti K.M."/>
            <person name="Lapidus A."/>
            <person name="Lindquist E.A."/>
            <person name="Lipzen A.M."/>
            <person name="Meier-Kolthoff J.P."/>
            <person name="Ohm R.A."/>
            <person name="Otillar R.P."/>
            <person name="Pangilinan J.L."/>
            <person name="Peng Y."/>
            <person name="Rokas A."/>
            <person name="Rosa C.A."/>
            <person name="Scheuner C."/>
            <person name="Sibirny A.A."/>
            <person name="Slot J.C."/>
            <person name="Stielow J.B."/>
            <person name="Sun H."/>
            <person name="Kurtzman C.P."/>
            <person name="Blackwell M."/>
            <person name="Grigoriev I.V."/>
            <person name="Jeffries T.W."/>
        </authorList>
    </citation>
    <scope>NUCLEOTIDE SEQUENCE [LARGE SCALE GENOMIC DNA]</scope>
    <source>
        <strain evidence="14">ATCC 18201 / CBS 1600 / BCRC 20928 / JCM 3617 / NBRC 0987 / NRRL Y-1542</strain>
    </source>
</reference>
<dbReference type="GO" id="GO:0061630">
    <property type="term" value="F:ubiquitin protein ligase activity"/>
    <property type="evidence" value="ECO:0007669"/>
    <property type="project" value="UniProtKB-EC"/>
</dbReference>
<dbReference type="InterPro" id="IPR016528">
    <property type="entry name" value="VPS11"/>
</dbReference>
<dbReference type="EMBL" id="KV453932">
    <property type="protein sequence ID" value="ODV72955.1"/>
    <property type="molecule type" value="Genomic_DNA"/>
</dbReference>
<dbReference type="InterPro" id="IPR057308">
    <property type="entry name" value="CHCR_PEP5_VPS11"/>
</dbReference>
<dbReference type="GO" id="GO:0000329">
    <property type="term" value="C:fungal-type vacuole membrane"/>
    <property type="evidence" value="ECO:0007669"/>
    <property type="project" value="UniProtKB-UniRule"/>
</dbReference>
<comment type="catalytic activity">
    <reaction evidence="9">
        <text>S-ubiquitinyl-[E2 ubiquitin-conjugating enzyme]-L-cysteine + [acceptor protein]-L-lysine = [E2 ubiquitin-conjugating enzyme]-L-cysteine + N(6)-ubiquitinyl-[acceptor protein]-L-lysine.</text>
        <dbReference type="EC" id="2.3.2.27"/>
    </reaction>
</comment>
<dbReference type="GO" id="GO:0006904">
    <property type="term" value="P:vesicle docking involved in exocytosis"/>
    <property type="evidence" value="ECO:0007669"/>
    <property type="project" value="TreeGrafter"/>
</dbReference>
<evidence type="ECO:0000256" key="9">
    <source>
        <dbReference type="PIRNR" id="PIRNR007860"/>
    </source>
</evidence>
<dbReference type="InterPro" id="IPR001841">
    <property type="entry name" value="Znf_RING"/>
</dbReference>
<organism evidence="13 14">
    <name type="scientific">Cyberlindnera jadinii (strain ATCC 18201 / CBS 1600 / BCRC 20928 / JCM 3617 / NBRC 0987 / NRRL Y-1542)</name>
    <name type="common">Torula yeast</name>
    <name type="synonym">Candida utilis</name>
    <dbReference type="NCBI Taxonomy" id="983966"/>
    <lineage>
        <taxon>Eukaryota</taxon>
        <taxon>Fungi</taxon>
        <taxon>Dikarya</taxon>
        <taxon>Ascomycota</taxon>
        <taxon>Saccharomycotina</taxon>
        <taxon>Saccharomycetes</taxon>
        <taxon>Phaffomycetales</taxon>
        <taxon>Phaffomycetaceae</taxon>
        <taxon>Cyberlindnera</taxon>
    </lineage>
</organism>
<dbReference type="Pfam" id="PF23356">
    <property type="entry name" value="TPR_PEP5_VPS11"/>
    <property type="match status" value="1"/>
</dbReference>
<evidence type="ECO:0000259" key="12">
    <source>
        <dbReference type="PROSITE" id="PS50089"/>
    </source>
</evidence>
<keyword evidence="9" id="KW-0808">Transferase</keyword>
<dbReference type="RefSeq" id="XP_020069994.1">
    <property type="nucleotide sequence ID" value="XM_020215186.1"/>
</dbReference>
<dbReference type="GO" id="GO:0048284">
    <property type="term" value="P:organelle fusion"/>
    <property type="evidence" value="ECO:0007669"/>
    <property type="project" value="TreeGrafter"/>
</dbReference>
<dbReference type="STRING" id="983966.A0A1E4S0E6"/>
<dbReference type="Pfam" id="PF23341">
    <property type="entry name" value="PEP5_VPS11_N"/>
    <property type="match status" value="1"/>
</dbReference>
<dbReference type="InterPro" id="IPR036322">
    <property type="entry name" value="WD40_repeat_dom_sf"/>
</dbReference>
<feature type="domain" description="RING-type" evidence="12">
    <location>
        <begin position="848"/>
        <end position="881"/>
    </location>
</feature>
<feature type="repeat" description="CHCR" evidence="11">
    <location>
        <begin position="395"/>
        <end position="550"/>
    </location>
</feature>
<keyword evidence="7 9" id="KW-0472">Membrane</keyword>
<dbReference type="SMART" id="SM00184">
    <property type="entry name" value="RING"/>
    <property type="match status" value="1"/>
</dbReference>
<dbReference type="OrthoDB" id="26184at2759"/>
<accession>A0A1E4S0E6</accession>
<dbReference type="EC" id="2.3.2.27" evidence="9"/>
<proteinExistence type="inferred from homology"/>
<keyword evidence="6 9" id="KW-0653">Protein transport</keyword>
<dbReference type="GO" id="GO:0007032">
    <property type="term" value="P:endosome organization"/>
    <property type="evidence" value="ECO:0007669"/>
    <property type="project" value="TreeGrafter"/>
</dbReference>
<keyword evidence="4 10" id="KW-0863">Zinc-finger</keyword>
<dbReference type="OMA" id="ENENECP"/>
<comment type="subunit">
    <text evidence="9">Component of the homotypic vacuole fusion and vacuole protein sorting (HOPS) complex. Component of the class C core vacuole/endosome tethering (CORVET) complex.</text>
</comment>
<evidence type="ECO:0000256" key="11">
    <source>
        <dbReference type="PROSITE-ProRule" id="PRU01006"/>
    </source>
</evidence>
<dbReference type="SUPFAM" id="SSF57850">
    <property type="entry name" value="RING/U-box"/>
    <property type="match status" value="1"/>
</dbReference>
<evidence type="ECO:0000256" key="8">
    <source>
        <dbReference type="ARBA" id="ARBA00029433"/>
    </source>
</evidence>
<dbReference type="Proteomes" id="UP000094389">
    <property type="component" value="Unassembled WGS sequence"/>
</dbReference>
<dbReference type="InterPro" id="IPR024763">
    <property type="entry name" value="VPS11_C"/>
</dbReference>
<protein>
    <recommendedName>
        <fullName evidence="9">E3 ubiquitin-protein ligase PEP5</fullName>
        <ecNumber evidence="9">2.3.2.27</ecNumber>
    </recommendedName>
</protein>
<keyword evidence="5" id="KW-0862">Zinc</keyword>
<evidence type="ECO:0000256" key="7">
    <source>
        <dbReference type="ARBA" id="ARBA00023136"/>
    </source>
</evidence>
<dbReference type="GO" id="GO:0030674">
    <property type="term" value="F:protein-macromolecule adaptor activity"/>
    <property type="evidence" value="ECO:0007669"/>
    <property type="project" value="TreeGrafter"/>
</dbReference>
<evidence type="ECO:0000256" key="2">
    <source>
        <dbReference type="ARBA" id="ARBA00022448"/>
    </source>
</evidence>
<gene>
    <name evidence="13" type="ORF">CYBJADRAFT_168032</name>
</gene>
<keyword evidence="14" id="KW-1185">Reference proteome</keyword>
<sequence>MSWRQFQFFETTPIRDPNLGTDRPLYSDPSLTAVCGLDQYLVIATHNSTIQLIDKNLQFVKQFVSYEKGWNVTFLHALPSVNMFATLAERQGQPAQLKLWDLDKVMDKDLDPQGYHTVVHIKNGSNAYPVTCLSSSEGFNIVCVGYANGVVIVIRGDLLRDRGSSQTAAFKNQDPITNVQLVQGNNNDPILYVTSTSKIVAVPTTQSYKPGSELVLDSSRGADLGNAILDGDKLVVAKTDGLVYYSATGEPHYTVPLEMQKKRIFKFGKNMLIVTTNTQESSGLVLNGYTEPTKIVMADMEHKLLAMAHTIASTIQHILLLWDDVYCLTSDGVLYRVHERDVNSQIDIVTKRGLYPIAIQIAEGKVDHTKLLEIKRSYGDYLYEKNETTRAMDQYIETIQLGKTSEIIRMYKDSKEVGNLSRFLENMLQAGMAVKEHVTLLLCTYCKLKQVDKLNEFIERYDKETNDLMRVEFDLDVVVGLCRDTGFLEQASKLSQNLGYPLLAVDILLRDNKDAYSALQYIKTLPVDETLRVCIQYARLLLEAAPNVTTAMLIEVFTGKYKPEREENKVIKDETPVLLQSYTAFVNYMSKLNSRDEPDEDVIQDTYQPPRPRVIFPSFVNRPNEFVIFLEACAQSYDKFEGNPKDKNDVLTTLYELYLTIASTSENTEEWHEKALNLVKRNDLNSNTILLISNVFEFDQGEIIAREGPGFQVDLFRSYVASGQVENCIKLLDLHGKEEPELCSLALMFYTSSDEVFQRVGEKRFRDLLRWIKDDEIMTPLEFIQALSVNKITTVDVIKDFIVEFMETERREIEINEKFIKSYQADIDTQREKIHKTSETLTVQPTVCSSCSQKLRDDTVYFRCSHAFHKSCLPEEVCPLCAPMRETLRNIKENQRAIGERNELFQESLEESEDRFRVVTDFFGKGAMTRI</sequence>
<keyword evidence="9" id="KW-0833">Ubl conjugation pathway</keyword>
<dbReference type="Pfam" id="PF12451">
    <property type="entry name" value="VPS11_C"/>
    <property type="match status" value="1"/>
</dbReference>
<dbReference type="GO" id="GO:0008270">
    <property type="term" value="F:zinc ion binding"/>
    <property type="evidence" value="ECO:0007669"/>
    <property type="project" value="UniProtKB-KW"/>
</dbReference>
<dbReference type="PANTHER" id="PTHR23323">
    <property type="entry name" value="VACUOLAR PROTEIN SORTING-ASSOCIATED PROTEIN"/>
    <property type="match status" value="1"/>
</dbReference>
<dbReference type="PROSITE" id="PS50236">
    <property type="entry name" value="CHCR"/>
    <property type="match status" value="1"/>
</dbReference>
<dbReference type="GeneID" id="30989582"/>
<dbReference type="GO" id="GO:0007033">
    <property type="term" value="P:vacuole organization"/>
    <property type="evidence" value="ECO:0007669"/>
    <property type="project" value="TreeGrafter"/>
</dbReference>
<name>A0A1E4S0E6_CYBJN</name>
<keyword evidence="3" id="KW-0479">Metal-binding</keyword>
<evidence type="ECO:0000313" key="14">
    <source>
        <dbReference type="Proteomes" id="UP000094389"/>
    </source>
</evidence>
<keyword evidence="2 9" id="KW-0813">Transport</keyword>
<evidence type="ECO:0000256" key="6">
    <source>
        <dbReference type="ARBA" id="ARBA00022927"/>
    </source>
</evidence>
<dbReference type="PIRSF" id="PIRSF007860">
    <property type="entry name" value="VPS11"/>
    <property type="match status" value="1"/>
</dbReference>
<evidence type="ECO:0000256" key="5">
    <source>
        <dbReference type="ARBA" id="ARBA00022833"/>
    </source>
</evidence>
<evidence type="ECO:0000256" key="1">
    <source>
        <dbReference type="ARBA" id="ARBA00007070"/>
    </source>
</evidence>
<dbReference type="GO" id="GO:0033263">
    <property type="term" value="C:CORVET complex"/>
    <property type="evidence" value="ECO:0007669"/>
    <property type="project" value="UniProtKB-UniRule"/>
</dbReference>
<dbReference type="SUPFAM" id="SSF50978">
    <property type="entry name" value="WD40 repeat-like"/>
    <property type="match status" value="1"/>
</dbReference>
<dbReference type="GO" id="GO:0030897">
    <property type="term" value="C:HOPS complex"/>
    <property type="evidence" value="ECO:0007669"/>
    <property type="project" value="UniProtKB-UniRule"/>
</dbReference>
<evidence type="ECO:0000256" key="3">
    <source>
        <dbReference type="ARBA" id="ARBA00022723"/>
    </source>
</evidence>
<dbReference type="InterPro" id="IPR057307">
    <property type="entry name" value="PEP5_VPS11_N"/>
</dbReference>
<comment type="subcellular location">
    <subcellularLocation>
        <location evidence="8">Endomembrane system</location>
        <topology evidence="8">Peripheral membrane protein</topology>
        <orientation evidence="8">Cytoplasmic side</orientation>
    </subcellularLocation>
    <subcellularLocation>
        <location evidence="9">Vacuole membrane</location>
        <topology evidence="9">Peripheral membrane protein</topology>
        <orientation evidence="9">Cytoplasmic side</orientation>
    </subcellularLocation>
</comment>
<evidence type="ECO:0000256" key="10">
    <source>
        <dbReference type="PROSITE-ProRule" id="PRU00175"/>
    </source>
</evidence>
<evidence type="ECO:0000313" key="13">
    <source>
        <dbReference type="EMBL" id="ODV72955.1"/>
    </source>
</evidence>
<comment type="similarity">
    <text evidence="1 9">Belongs to the VPS11 family.</text>
</comment>
<evidence type="ECO:0000256" key="4">
    <source>
        <dbReference type="ARBA" id="ARBA00022771"/>
    </source>
</evidence>
<dbReference type="GO" id="GO:0006886">
    <property type="term" value="P:intracellular protein transport"/>
    <property type="evidence" value="ECO:0007669"/>
    <property type="project" value="UniProtKB-UniRule"/>
</dbReference>
<keyword evidence="9" id="KW-0926">Vacuole</keyword>
<dbReference type="InterPro" id="IPR000547">
    <property type="entry name" value="Clathrin_H-chain/VPS_repeat"/>
</dbReference>
<dbReference type="AlphaFoldDB" id="A0A1E4S0E6"/>
<dbReference type="PROSITE" id="PS50089">
    <property type="entry name" value="ZF_RING_2"/>
    <property type="match status" value="1"/>
</dbReference>